<protein>
    <recommendedName>
        <fullName evidence="3 5">Flagellar hook protein FlgE</fullName>
    </recommendedName>
</protein>
<organism evidence="11 12">
    <name type="scientific">Cytobacillus kochii</name>
    <dbReference type="NCBI Taxonomy" id="859143"/>
    <lineage>
        <taxon>Bacteria</taxon>
        <taxon>Bacillati</taxon>
        <taxon>Bacillota</taxon>
        <taxon>Bacilli</taxon>
        <taxon>Bacillales</taxon>
        <taxon>Bacillaceae</taxon>
        <taxon>Cytobacillus</taxon>
    </lineage>
</organism>
<dbReference type="InterPro" id="IPR037058">
    <property type="entry name" value="Falgellar_hook_FlgE_sf"/>
</dbReference>
<comment type="subcellular location">
    <subcellularLocation>
        <location evidence="1 5">Bacterial flagellum basal body</location>
    </subcellularLocation>
</comment>
<evidence type="ECO:0000256" key="4">
    <source>
        <dbReference type="ARBA" id="ARBA00023143"/>
    </source>
</evidence>
<evidence type="ECO:0000256" key="5">
    <source>
        <dbReference type="RuleBase" id="RU362116"/>
    </source>
</evidence>
<evidence type="ECO:0000256" key="1">
    <source>
        <dbReference type="ARBA" id="ARBA00004117"/>
    </source>
</evidence>
<dbReference type="AlphaFoldDB" id="A0A248TCV7"/>
<dbReference type="Pfam" id="PF00460">
    <property type="entry name" value="Flg_bb_rod"/>
    <property type="match status" value="1"/>
</dbReference>
<dbReference type="PANTHER" id="PTHR30435:SF1">
    <property type="entry name" value="FLAGELLAR HOOK PROTEIN FLGE"/>
    <property type="match status" value="1"/>
</dbReference>
<evidence type="ECO:0000313" key="12">
    <source>
        <dbReference type="Proteomes" id="UP000215137"/>
    </source>
</evidence>
<dbReference type="Pfam" id="PF06429">
    <property type="entry name" value="Flg_bbr_C"/>
    <property type="match status" value="1"/>
</dbReference>
<gene>
    <name evidence="11" type="ORF">CKF48_00580</name>
</gene>
<dbReference type="Pfam" id="PF22692">
    <property type="entry name" value="LlgE_F_G_D1"/>
    <property type="match status" value="1"/>
</dbReference>
<dbReference type="NCBIfam" id="TIGR03506">
    <property type="entry name" value="FlgEFG_subfam"/>
    <property type="match status" value="1"/>
</dbReference>
<evidence type="ECO:0000259" key="10">
    <source>
        <dbReference type="Pfam" id="PF22692"/>
    </source>
</evidence>
<dbReference type="GO" id="GO:0009424">
    <property type="term" value="C:bacterial-type flagellum hook"/>
    <property type="evidence" value="ECO:0007669"/>
    <property type="project" value="TreeGrafter"/>
</dbReference>
<keyword evidence="4 5" id="KW-0975">Bacterial flagellum</keyword>
<feature type="domain" description="Flagellar hook protein FlgE/F/G-like D1" evidence="10">
    <location>
        <begin position="96"/>
        <end position="165"/>
    </location>
</feature>
<comment type="similarity">
    <text evidence="2 5">Belongs to the flagella basal body rod proteins family.</text>
</comment>
<sequence>MLRSMYSGISGMKNFQTKLDVIGNNIANVNTAGFKKSRVTFKDAMNQMVAGPSSPTELRGGRNATQVGLGSTLATIDVIHSGSSMQTTGRALDLGIEGDGYFIVQQGGAQYYTRAGNFYLDDDGSLVNSEGLKVQAYNSNGVLGDVVVNVNATLPAVTTESITVQGNLAKDANIGTVFNQQIKTIDSNGNAHASTVYFKKMGDNSWGVFFNEEPKPSSVGTITNPDEDAGNISVKNPEGYKGTDSGDWKVAFDGNDYTIETSDGNLTTVNASQVKNGVLSAHGLQIDVSNVKGTGTWTFNVTAPTQPEDNLTLSFDANGQIVGADALKEGIRIPVPSGVTDNMATDEDESQLLVNLDFSALTQVEGASNANVFPDGYTEGKLESFNIGASGEINGVYSNGLIDILGTIALAKFSNSSGLTKAGNNLYQASANSGVANIGMAGDGRGSLAAGSLEMSNVDLSEEFTEMITAQRGFQANTRIITTSDEILQELVNLKR</sequence>
<proteinExistence type="inferred from homology"/>
<dbReference type="Pfam" id="PF07559">
    <property type="entry name" value="FlgE_D2"/>
    <property type="match status" value="1"/>
</dbReference>
<dbReference type="Proteomes" id="UP000215137">
    <property type="component" value="Chromosome"/>
</dbReference>
<dbReference type="PROSITE" id="PS00588">
    <property type="entry name" value="FLAGELLA_BB_ROD"/>
    <property type="match status" value="1"/>
</dbReference>
<dbReference type="InterPro" id="IPR019776">
    <property type="entry name" value="Flagellar_basal_body_rod_CS"/>
</dbReference>
<dbReference type="InterPro" id="IPR037925">
    <property type="entry name" value="FlgE/F/G-like"/>
</dbReference>
<dbReference type="Gene3D" id="2.60.98.20">
    <property type="entry name" value="Flagellar hook protein FlgE"/>
    <property type="match status" value="1"/>
</dbReference>
<dbReference type="OrthoDB" id="9804559at2"/>
<dbReference type="InterPro" id="IPR001444">
    <property type="entry name" value="Flag_bb_rod_N"/>
</dbReference>
<feature type="domain" description="Flagellar basal-body/hook protein C-terminal" evidence="8">
    <location>
        <begin position="450"/>
        <end position="494"/>
    </location>
</feature>
<dbReference type="EMBL" id="CP022983">
    <property type="protein sequence ID" value="ASV65950.1"/>
    <property type="molecule type" value="Genomic_DNA"/>
</dbReference>
<evidence type="ECO:0000256" key="6">
    <source>
        <dbReference type="SAM" id="MobiDB-lite"/>
    </source>
</evidence>
<evidence type="ECO:0000259" key="7">
    <source>
        <dbReference type="Pfam" id="PF00460"/>
    </source>
</evidence>
<evidence type="ECO:0000256" key="3">
    <source>
        <dbReference type="ARBA" id="ARBA00019015"/>
    </source>
</evidence>
<evidence type="ECO:0000313" key="11">
    <source>
        <dbReference type="EMBL" id="ASV65950.1"/>
    </source>
</evidence>
<dbReference type="KEGG" id="bko:CKF48_00580"/>
<dbReference type="RefSeq" id="WP_095369525.1">
    <property type="nucleotide sequence ID" value="NZ_CP022983.1"/>
</dbReference>
<dbReference type="InterPro" id="IPR010930">
    <property type="entry name" value="Flg_bb/hook_C_dom"/>
</dbReference>
<dbReference type="SUPFAM" id="SSF117143">
    <property type="entry name" value="Flagellar hook protein flgE"/>
    <property type="match status" value="1"/>
</dbReference>
<dbReference type="InterPro" id="IPR020013">
    <property type="entry name" value="Flagellar_FlgE/F/G"/>
</dbReference>
<feature type="domain" description="Flagellar basal body rod protein N-terminal" evidence="7">
    <location>
        <begin position="5"/>
        <end position="35"/>
    </location>
</feature>
<dbReference type="InterPro" id="IPR053967">
    <property type="entry name" value="LlgE_F_G-like_D1"/>
</dbReference>
<dbReference type="InterPro" id="IPR011491">
    <property type="entry name" value="FlgE_D2"/>
</dbReference>
<keyword evidence="12" id="KW-1185">Reference proteome</keyword>
<dbReference type="GO" id="GO:0009425">
    <property type="term" value="C:bacterial-type flagellum basal body"/>
    <property type="evidence" value="ECO:0007669"/>
    <property type="project" value="UniProtKB-SubCell"/>
</dbReference>
<dbReference type="PANTHER" id="PTHR30435">
    <property type="entry name" value="FLAGELLAR PROTEIN"/>
    <property type="match status" value="1"/>
</dbReference>
<evidence type="ECO:0000259" key="8">
    <source>
        <dbReference type="Pfam" id="PF06429"/>
    </source>
</evidence>
<reference evidence="11 12" key="1">
    <citation type="submission" date="2017-08" db="EMBL/GenBank/DDBJ databases">
        <title>Complete Genome Sequence of Bacillus kochii Oregon-R-modENCODE STRAIN BDGP4, isolated from Drosophila melanogaster gut.</title>
        <authorList>
            <person name="Wan K.H."/>
            <person name="Yu C."/>
            <person name="Park S."/>
            <person name="Hammonds A.S."/>
            <person name="Booth B.W."/>
            <person name="Celniker S.E."/>
        </authorList>
    </citation>
    <scope>NUCLEOTIDE SEQUENCE [LARGE SCALE GENOMIC DNA]</scope>
    <source>
        <strain evidence="11 12">BDGP4</strain>
    </source>
</reference>
<accession>A0A248TCV7</accession>
<dbReference type="GO" id="GO:0071978">
    <property type="term" value="P:bacterial-type flagellum-dependent swarming motility"/>
    <property type="evidence" value="ECO:0007669"/>
    <property type="project" value="TreeGrafter"/>
</dbReference>
<evidence type="ECO:0000259" key="9">
    <source>
        <dbReference type="Pfam" id="PF07559"/>
    </source>
</evidence>
<name>A0A248TCV7_9BACI</name>
<dbReference type="GO" id="GO:0005829">
    <property type="term" value="C:cytosol"/>
    <property type="evidence" value="ECO:0007669"/>
    <property type="project" value="TreeGrafter"/>
</dbReference>
<feature type="domain" description="Flagellar hook protein FlgE D2" evidence="9">
    <location>
        <begin position="178"/>
        <end position="306"/>
    </location>
</feature>
<feature type="region of interest" description="Disordered" evidence="6">
    <location>
        <begin position="217"/>
        <end position="240"/>
    </location>
</feature>
<evidence type="ECO:0000256" key="2">
    <source>
        <dbReference type="ARBA" id="ARBA00009677"/>
    </source>
</evidence>
<comment type="function">
    <text evidence="5">A flexible structure which links the flagellar filament to the drive apparatus in the basal body.</text>
</comment>